<dbReference type="PANTHER" id="PTHR43619:SF2">
    <property type="entry name" value="S-ADENOSYL-L-METHIONINE-DEPENDENT METHYLTRANSFERASES SUPERFAMILY PROTEIN"/>
    <property type="match status" value="1"/>
</dbReference>
<gene>
    <name evidence="5" type="ORF">H6G94_32555</name>
</gene>
<dbReference type="EC" id="2.1.1.-" evidence="4"/>
<comment type="function">
    <text evidence="4">Exhibits S-adenosyl-L-methionine-dependent methyltransferase activity.</text>
</comment>
<dbReference type="GO" id="GO:0008168">
    <property type="term" value="F:methyltransferase activity"/>
    <property type="evidence" value="ECO:0007669"/>
    <property type="project" value="UniProtKB-KW"/>
</dbReference>
<proteinExistence type="inferred from homology"/>
<evidence type="ECO:0000313" key="6">
    <source>
        <dbReference type="Proteomes" id="UP000606396"/>
    </source>
</evidence>
<evidence type="ECO:0000256" key="2">
    <source>
        <dbReference type="ARBA" id="ARBA00022603"/>
    </source>
</evidence>
<evidence type="ECO:0000313" key="5">
    <source>
        <dbReference type="EMBL" id="MBD2615927.1"/>
    </source>
</evidence>
<reference evidence="5 6" key="1">
    <citation type="journal article" date="2020" name="ISME J.">
        <title>Comparative genomics reveals insights into cyanobacterial evolution and habitat adaptation.</title>
        <authorList>
            <person name="Chen M.Y."/>
            <person name="Teng W.K."/>
            <person name="Zhao L."/>
            <person name="Hu C.X."/>
            <person name="Zhou Y.K."/>
            <person name="Han B.P."/>
            <person name="Song L.R."/>
            <person name="Shu W.S."/>
        </authorList>
    </citation>
    <scope>NUCLEOTIDE SEQUENCE [LARGE SCALE GENOMIC DNA]</scope>
    <source>
        <strain evidence="5 6">FACHB-252</strain>
    </source>
</reference>
<name>A0ABR8HLA6_NOSPU</name>
<dbReference type="InterPro" id="IPR007213">
    <property type="entry name" value="Ppm1/Ppm2/Tcmp"/>
</dbReference>
<dbReference type="Proteomes" id="UP000606396">
    <property type="component" value="Unassembled WGS sequence"/>
</dbReference>
<keyword evidence="2 4" id="KW-0489">Methyltransferase</keyword>
<dbReference type="Pfam" id="PF04072">
    <property type="entry name" value="LCM"/>
    <property type="match status" value="1"/>
</dbReference>
<protein>
    <recommendedName>
        <fullName evidence="4">S-adenosyl-L-methionine-dependent methyltransferase</fullName>
        <ecNumber evidence="4">2.1.1.-</ecNumber>
    </recommendedName>
</protein>
<dbReference type="EMBL" id="JACJTC010000034">
    <property type="protein sequence ID" value="MBD2615927.1"/>
    <property type="molecule type" value="Genomic_DNA"/>
</dbReference>
<evidence type="ECO:0000256" key="4">
    <source>
        <dbReference type="RuleBase" id="RU362030"/>
    </source>
</evidence>
<dbReference type="InterPro" id="IPR011610">
    <property type="entry name" value="SAM_mthyl_Trfase_ML2640-like"/>
</dbReference>
<organism evidence="5 6">
    <name type="scientific">Nostoc punctiforme FACHB-252</name>
    <dbReference type="NCBI Taxonomy" id="1357509"/>
    <lineage>
        <taxon>Bacteria</taxon>
        <taxon>Bacillati</taxon>
        <taxon>Cyanobacteriota</taxon>
        <taxon>Cyanophyceae</taxon>
        <taxon>Nostocales</taxon>
        <taxon>Nostocaceae</taxon>
        <taxon>Nostoc</taxon>
    </lineage>
</organism>
<accession>A0ABR8HLA6</accession>
<comment type="similarity">
    <text evidence="1 4">Belongs to the UPF0677 family.</text>
</comment>
<dbReference type="SUPFAM" id="SSF53335">
    <property type="entry name" value="S-adenosyl-L-methionine-dependent methyltransferases"/>
    <property type="match status" value="1"/>
</dbReference>
<dbReference type="PANTHER" id="PTHR43619">
    <property type="entry name" value="S-ADENOSYL-L-METHIONINE-DEPENDENT METHYLTRANSFERASE YKTD-RELATED"/>
    <property type="match status" value="1"/>
</dbReference>
<comment type="caution">
    <text evidence="5">The sequence shown here is derived from an EMBL/GenBank/DDBJ whole genome shotgun (WGS) entry which is preliminary data.</text>
</comment>
<sequence>MKNLVSLSSRMMAVARALETQRADGLFEDPLAAILAGEDMIAEIRPKVQEFEDKGAPIIPVRTRFFDDFLISQIPGIRQVIILGAGMDTRAFRLPWHPDTQIYELDQTEVIKYKESILQNQHSKCNRCTIGIDLREDWSDLLLAHGYRKEISVIWLMEGFIYYLNEAEVHQLLTRITQLSNPGSWLLTDFISSFFIKQETKGLSEYWKYGCDEPEKLLSVYNWQASVVQAGDEEANYGRFTLKLPPRNVINAPHYFFVKALLNT</sequence>
<dbReference type="InterPro" id="IPR029063">
    <property type="entry name" value="SAM-dependent_MTases_sf"/>
</dbReference>
<dbReference type="Gene3D" id="3.40.50.150">
    <property type="entry name" value="Vaccinia Virus protein VP39"/>
    <property type="match status" value="1"/>
</dbReference>
<dbReference type="GO" id="GO:0032259">
    <property type="term" value="P:methylation"/>
    <property type="evidence" value="ECO:0007669"/>
    <property type="project" value="UniProtKB-KW"/>
</dbReference>
<dbReference type="NCBIfam" id="TIGR00027">
    <property type="entry name" value="mthyl_TIGR00027"/>
    <property type="match status" value="1"/>
</dbReference>
<keyword evidence="3 5" id="KW-0808">Transferase</keyword>
<evidence type="ECO:0000256" key="3">
    <source>
        <dbReference type="ARBA" id="ARBA00022679"/>
    </source>
</evidence>
<evidence type="ECO:0000256" key="1">
    <source>
        <dbReference type="ARBA" id="ARBA00008138"/>
    </source>
</evidence>
<keyword evidence="4" id="KW-0949">S-adenosyl-L-methionine</keyword>
<keyword evidence="6" id="KW-1185">Reference proteome</keyword>